<dbReference type="EMBL" id="CAJNRG010010400">
    <property type="protein sequence ID" value="CAF2122211.1"/>
    <property type="molecule type" value="Genomic_DNA"/>
</dbReference>
<dbReference type="AlphaFoldDB" id="A0A816V425"/>
<gene>
    <name evidence="1" type="ORF">XDN619_LOCUS22946</name>
</gene>
<organism evidence="1 2">
    <name type="scientific">Rotaria magnacalcarata</name>
    <dbReference type="NCBI Taxonomy" id="392030"/>
    <lineage>
        <taxon>Eukaryota</taxon>
        <taxon>Metazoa</taxon>
        <taxon>Spiralia</taxon>
        <taxon>Gnathifera</taxon>
        <taxon>Rotifera</taxon>
        <taxon>Eurotatoria</taxon>
        <taxon>Bdelloidea</taxon>
        <taxon>Philodinida</taxon>
        <taxon>Philodinidae</taxon>
        <taxon>Rotaria</taxon>
    </lineage>
</organism>
<dbReference type="Proteomes" id="UP000663887">
    <property type="component" value="Unassembled WGS sequence"/>
</dbReference>
<protein>
    <submittedName>
        <fullName evidence="1">Uncharacterized protein</fullName>
    </submittedName>
</protein>
<evidence type="ECO:0000313" key="1">
    <source>
        <dbReference type="EMBL" id="CAF2122211.1"/>
    </source>
</evidence>
<evidence type="ECO:0000313" key="2">
    <source>
        <dbReference type="Proteomes" id="UP000663887"/>
    </source>
</evidence>
<sequence length="89" mass="10108">HIKLSDQINSYISINTSGFYGSKIDDENVAQDDSDDEGIIPLSSKYDEDLIRSDQLWTYLSNIESSNVKLNTNISQICFFIPCSNSYME</sequence>
<name>A0A816V425_9BILA</name>
<reference evidence="1" key="1">
    <citation type="submission" date="2021-02" db="EMBL/GenBank/DDBJ databases">
        <authorList>
            <person name="Nowell W R."/>
        </authorList>
    </citation>
    <scope>NUCLEOTIDE SEQUENCE</scope>
</reference>
<comment type="caution">
    <text evidence="1">The sequence shown here is derived from an EMBL/GenBank/DDBJ whole genome shotgun (WGS) entry which is preliminary data.</text>
</comment>
<accession>A0A816V425</accession>
<proteinExistence type="predicted"/>
<feature type="non-terminal residue" evidence="1">
    <location>
        <position position="1"/>
    </location>
</feature>